<accession>A0A9N9KTX5</accession>
<organism evidence="1 2">
    <name type="scientific">Hymenoscyphus fraxineus</name>
    <dbReference type="NCBI Taxonomy" id="746836"/>
    <lineage>
        <taxon>Eukaryota</taxon>
        <taxon>Fungi</taxon>
        <taxon>Dikarya</taxon>
        <taxon>Ascomycota</taxon>
        <taxon>Pezizomycotina</taxon>
        <taxon>Leotiomycetes</taxon>
        <taxon>Helotiales</taxon>
        <taxon>Helotiaceae</taxon>
        <taxon>Hymenoscyphus</taxon>
    </lineage>
</organism>
<evidence type="ECO:0000313" key="1">
    <source>
        <dbReference type="EMBL" id="CAG8952065.1"/>
    </source>
</evidence>
<reference evidence="1" key="1">
    <citation type="submission" date="2021-07" db="EMBL/GenBank/DDBJ databases">
        <authorList>
            <person name="Durling M."/>
        </authorList>
    </citation>
    <scope>NUCLEOTIDE SEQUENCE</scope>
</reference>
<proteinExistence type="predicted"/>
<dbReference type="AlphaFoldDB" id="A0A9N9KTX5"/>
<name>A0A9N9KTX5_9HELO</name>
<evidence type="ECO:0000313" key="2">
    <source>
        <dbReference type="Proteomes" id="UP000696280"/>
    </source>
</evidence>
<dbReference type="OrthoDB" id="10274207at2759"/>
<gene>
    <name evidence="1" type="ORF">HYFRA_00000802</name>
</gene>
<protein>
    <submittedName>
        <fullName evidence="1">Uncharacterized protein</fullName>
    </submittedName>
</protein>
<comment type="caution">
    <text evidence="1">The sequence shown here is derived from an EMBL/GenBank/DDBJ whole genome shotgun (WGS) entry which is preliminary data.</text>
</comment>
<keyword evidence="2" id="KW-1185">Reference proteome</keyword>
<dbReference type="EMBL" id="CAJVRL010000045">
    <property type="protein sequence ID" value="CAG8952065.1"/>
    <property type="molecule type" value="Genomic_DNA"/>
</dbReference>
<sequence length="224" mass="27222">MSEWTLQERVAAECLRRLAERVHPGCSLIQEDFIRGELESQRFKNWLRRWGIQNRRYTIDEIHKTVTQKSGRRTFIPQSYIEQCYSDENYEAFMRAWNEAIAAVHDVLYRLTQGLPEEAARKEREDADYYVKHLHALGIWNELNWPAYQLLAFKHFIKKFSPTPAKPIWNWIELQFAMEDYAKQQNWQRKSFPFLTLMDQYFSRQNELDRKRRLDPARENPIYR</sequence>
<dbReference type="Proteomes" id="UP000696280">
    <property type="component" value="Unassembled WGS sequence"/>
</dbReference>